<dbReference type="EMBL" id="JARBJD010000017">
    <property type="protein sequence ID" value="KAK2961290.1"/>
    <property type="molecule type" value="Genomic_DNA"/>
</dbReference>
<comment type="caution">
    <text evidence="1">The sequence shown here is derived from an EMBL/GenBank/DDBJ whole genome shotgun (WGS) entry which is preliminary data.</text>
</comment>
<evidence type="ECO:0008006" key="3">
    <source>
        <dbReference type="Google" id="ProtNLM"/>
    </source>
</evidence>
<dbReference type="Proteomes" id="UP001281761">
    <property type="component" value="Unassembled WGS sequence"/>
</dbReference>
<protein>
    <recommendedName>
        <fullName evidence="3">SPRY domain-containing protein</fullName>
    </recommendedName>
</protein>
<organism evidence="1 2">
    <name type="scientific">Blattamonas nauphoetae</name>
    <dbReference type="NCBI Taxonomy" id="2049346"/>
    <lineage>
        <taxon>Eukaryota</taxon>
        <taxon>Metamonada</taxon>
        <taxon>Preaxostyla</taxon>
        <taxon>Oxymonadida</taxon>
        <taxon>Blattamonas</taxon>
    </lineage>
</organism>
<gene>
    <name evidence="1" type="ORF">BLNAU_3736</name>
</gene>
<evidence type="ECO:0000313" key="1">
    <source>
        <dbReference type="EMBL" id="KAK2961290.1"/>
    </source>
</evidence>
<dbReference type="InterPro" id="IPR043136">
    <property type="entry name" value="B30.2/SPRY_sf"/>
</dbReference>
<evidence type="ECO:0000313" key="2">
    <source>
        <dbReference type="Proteomes" id="UP001281761"/>
    </source>
</evidence>
<keyword evidence="2" id="KW-1185">Reference proteome</keyword>
<accession>A0ABQ9YC41</accession>
<proteinExistence type="predicted"/>
<name>A0ABQ9YC41_9EUKA</name>
<sequence length="407" mass="45895">MSSIEWPTQCSSLPDGFSLDSISLISLVKSLNTLTSDIDLIRTFQKILFVLIYKPDSIHELNFDKTKRVLDQFTTLPDSAYQYSAAIRRLSRDISNILSSRIYYDKPLTFSGYDLVQMYSFSADQAAYQSMLAQQNQLLMTQQMQEYGTIQQQLGEISQPKTLTEGKGAKRGKAKRRPIHPDSAATFVVKPANSDAKIVLHPSDPASYPVDMDMIENSFAIYPSTPHHFNIDFTLLTTDPTTSLLQGKRAILTKDNTHSIFMPSTIIQRGIFLFECVFNQSSQKRAGIIEHDYIPTDDEYLGKSIKTLGYTGSGFIQHGTQYNGNAPFEDGKRIGLQVNMDSTPRTLHFFVAGVQQPVVIVNIPSSLRFCTYLYREHSMVDMWLVELLSPLSVEQPHESRVDWNASG</sequence>
<reference evidence="1 2" key="1">
    <citation type="journal article" date="2022" name="bioRxiv">
        <title>Genomics of Preaxostyla Flagellates Illuminates Evolutionary Transitions and the Path Towards Mitochondrial Loss.</title>
        <authorList>
            <person name="Novak L.V.F."/>
            <person name="Treitli S.C."/>
            <person name="Pyrih J."/>
            <person name="Halakuc P."/>
            <person name="Pipaliya S.V."/>
            <person name="Vacek V."/>
            <person name="Brzon O."/>
            <person name="Soukal P."/>
            <person name="Eme L."/>
            <person name="Dacks J.B."/>
            <person name="Karnkowska A."/>
            <person name="Elias M."/>
            <person name="Hampl V."/>
        </authorList>
    </citation>
    <scope>NUCLEOTIDE SEQUENCE [LARGE SCALE GENOMIC DNA]</scope>
    <source>
        <strain evidence="1">NAU3</strain>
        <tissue evidence="1">Gut</tissue>
    </source>
</reference>
<dbReference type="Gene3D" id="2.60.120.920">
    <property type="match status" value="1"/>
</dbReference>